<evidence type="ECO:0000313" key="2">
    <source>
        <dbReference type="Proteomes" id="UP001162501"/>
    </source>
</evidence>
<dbReference type="EMBL" id="OX596095">
    <property type="protein sequence ID" value="CAI9692680.1"/>
    <property type="molecule type" value="Genomic_DNA"/>
</dbReference>
<sequence>MTPAPSRDSPQGQPRTWASSSLKAVGQGGRPGAAELSRGLFPRFPPAQDCPTVLMRQFRWAGSSSARDGRAQSCTHLSLRLSEPLRESAGPAGRGPFLTQAFGALPAWPSPFGVPEPELASALSSTFTTHQASQLSRVNTSSRKPTPLPTVGSVGPRHSPPRSPRPLALVSGVWSKSQSLSAFTCESGIDVLSGQVSKPTSDVVRAALGEAGPCLRPSRLPRAIYFLTLPSAVCPSDPAAPVTVTQGSSTRCSASTGLAMGRALGSGLGLALVPTLCIWRGHAAVLQQEGACCGQEGSAALAEAGVTGGGRPGPAEAGEALGLRVEGGQRLELPTCIRVEYAQVLQPVLEAPLSPFLSDGEESVVQVRQLEGAELGLEPRQPARSEIARPSGGQQCLVLEEPVRKQLCLEVQLVAVRGGRSLQRVTSKNEAFTASPRVGSTFDGSLLSPKGTSLTAGDICASGSVFDAQAGSVSPLLSGTQGDAAGSVLGQGPARDEHAEDASPCPDRASWAPAEPRRGVLRCGAKPGHVTWRLRPSGSEAWARHLASEAVWAQLTASPRGRVALRPATAPPSSLSRLARETRQDSEPTATPLLARAGLRGPRARARGCPRVGSVPIGPRRPCDPEGRASRSRSGAAPARAVPSCTRTRPRALRPWSRRPDRQVSLLVPARAGARARCAFLLRLLASLGIVC</sequence>
<reference evidence="1" key="1">
    <citation type="submission" date="2023-05" db="EMBL/GenBank/DDBJ databases">
        <authorList>
            <consortium name="ELIXIR-Norway"/>
        </authorList>
    </citation>
    <scope>NUCLEOTIDE SEQUENCE</scope>
</reference>
<protein>
    <submittedName>
        <fullName evidence="1">Uncharacterized protein</fullName>
    </submittedName>
</protein>
<evidence type="ECO:0000313" key="1">
    <source>
        <dbReference type="EMBL" id="CAI9692680.1"/>
    </source>
</evidence>
<name>A0ACB0DWJ1_RANTA</name>
<gene>
    <name evidence="1" type="ORF">MRATA1EN3_LOCUS3893</name>
</gene>
<dbReference type="Proteomes" id="UP001162501">
    <property type="component" value="Chromosome 11"/>
</dbReference>
<organism evidence="1 2">
    <name type="scientific">Rangifer tarandus platyrhynchus</name>
    <name type="common">Svalbard reindeer</name>
    <dbReference type="NCBI Taxonomy" id="3082113"/>
    <lineage>
        <taxon>Eukaryota</taxon>
        <taxon>Metazoa</taxon>
        <taxon>Chordata</taxon>
        <taxon>Craniata</taxon>
        <taxon>Vertebrata</taxon>
        <taxon>Euteleostomi</taxon>
        <taxon>Mammalia</taxon>
        <taxon>Eutheria</taxon>
        <taxon>Laurasiatheria</taxon>
        <taxon>Artiodactyla</taxon>
        <taxon>Ruminantia</taxon>
        <taxon>Pecora</taxon>
        <taxon>Cervidae</taxon>
        <taxon>Odocoileinae</taxon>
        <taxon>Rangifer</taxon>
    </lineage>
</organism>
<proteinExistence type="predicted"/>
<accession>A0ACB0DWJ1</accession>